<dbReference type="EMBL" id="VDCQ01000039">
    <property type="protein sequence ID" value="TNJ63683.1"/>
    <property type="molecule type" value="Genomic_DNA"/>
</dbReference>
<evidence type="ECO:0000256" key="1">
    <source>
        <dbReference type="SAM" id="SignalP"/>
    </source>
</evidence>
<dbReference type="OrthoDB" id="9782846at2"/>
<dbReference type="PROSITE" id="PS51257">
    <property type="entry name" value="PROKAR_LIPOPROTEIN"/>
    <property type="match status" value="1"/>
</dbReference>
<evidence type="ECO:0000313" key="2">
    <source>
        <dbReference type="EMBL" id="TNJ63683.1"/>
    </source>
</evidence>
<reference evidence="2 3" key="1">
    <citation type="submission" date="2019-05" db="EMBL/GenBank/DDBJ databases">
        <title>We sequenced the genome of Paenibacillus hemerocallicola KCTC 33185 for further insight into its adaptation and study the phylogeny of Paenibacillus.</title>
        <authorList>
            <person name="Narsing Rao M.P."/>
        </authorList>
    </citation>
    <scope>NUCLEOTIDE SEQUENCE [LARGE SCALE GENOMIC DNA]</scope>
    <source>
        <strain evidence="2 3">KCTC 33185</strain>
    </source>
</reference>
<feature type="signal peptide" evidence="1">
    <location>
        <begin position="1"/>
        <end position="20"/>
    </location>
</feature>
<evidence type="ECO:0000313" key="3">
    <source>
        <dbReference type="Proteomes" id="UP000307943"/>
    </source>
</evidence>
<name>A0A5C4T3R9_9BACL</name>
<dbReference type="Gene3D" id="3.40.190.10">
    <property type="entry name" value="Periplasmic binding protein-like II"/>
    <property type="match status" value="1"/>
</dbReference>
<dbReference type="PANTHER" id="PTHR43649">
    <property type="entry name" value="ARABINOSE-BINDING PROTEIN-RELATED"/>
    <property type="match status" value="1"/>
</dbReference>
<dbReference type="InterPro" id="IPR006059">
    <property type="entry name" value="SBP"/>
</dbReference>
<dbReference type="PANTHER" id="PTHR43649:SF12">
    <property type="entry name" value="DIACETYLCHITOBIOSE BINDING PROTEIN DASA"/>
    <property type="match status" value="1"/>
</dbReference>
<keyword evidence="1" id="KW-0732">Signal</keyword>
<dbReference type="Proteomes" id="UP000307943">
    <property type="component" value="Unassembled WGS sequence"/>
</dbReference>
<dbReference type="AlphaFoldDB" id="A0A5C4T3R9"/>
<organism evidence="2 3">
    <name type="scientific">Paenibacillus hemerocallicola</name>
    <dbReference type="NCBI Taxonomy" id="1172614"/>
    <lineage>
        <taxon>Bacteria</taxon>
        <taxon>Bacillati</taxon>
        <taxon>Bacillota</taxon>
        <taxon>Bacilli</taxon>
        <taxon>Bacillales</taxon>
        <taxon>Paenibacillaceae</taxon>
        <taxon>Paenibacillus</taxon>
    </lineage>
</organism>
<feature type="chain" id="PRO_5039589065" evidence="1">
    <location>
        <begin position="21"/>
        <end position="438"/>
    </location>
</feature>
<proteinExistence type="predicted"/>
<dbReference type="InterPro" id="IPR050490">
    <property type="entry name" value="Bact_solute-bd_prot1"/>
</dbReference>
<dbReference type="SUPFAM" id="SSF53850">
    <property type="entry name" value="Periplasmic binding protein-like II"/>
    <property type="match status" value="1"/>
</dbReference>
<accession>A0A5C4T3R9</accession>
<comment type="caution">
    <text evidence="2">The sequence shown here is derived from an EMBL/GenBank/DDBJ whole genome shotgun (WGS) entry which is preliminary data.</text>
</comment>
<dbReference type="Pfam" id="PF01547">
    <property type="entry name" value="SBP_bac_1"/>
    <property type="match status" value="1"/>
</dbReference>
<dbReference type="RefSeq" id="WP_139604823.1">
    <property type="nucleotide sequence ID" value="NZ_VDCQ01000039.1"/>
</dbReference>
<protein>
    <submittedName>
        <fullName evidence="2">Extracellular solute-binding protein</fullName>
    </submittedName>
</protein>
<sequence length="438" mass="48703">MTSKYMIRLFLATAALAVVAAACSGNEKAGMAGDSGAKPPEPVELVFYSCGNTSEASFNMLYGDAIRQKYPHFKLTYISGLSASKANELIPKMLASNTVDINFDSIGNIPACLLKFELQKDMGDLVAKTKMDLNRFEPTAIQGIRELAQGGGLYGIPVFNNTRVLYYNKDLFDKFGVPYPTDNMSWDEAIALGKRMTRTDGGVSYLGLAASEVHQIRLNALSIPIVNPSTGKPTINTDERWRTVLTKGFYEPNDDQTARQVIAKAFTGTGQFTKDKIVAMMPGLANQAADQADQFAEVNWDMVTEPYYKERPGYSSQVYPTYFSVTSQSKHRDEAMQAISVLASEEHQLFLSRMGQIPVLENETIKKALGQESKFKDKNWKAVFLHKPAPIPYKSKHDIDLEVIYRKQILAYSQGKVDLNTLLRSAEEEAVKYLEANK</sequence>
<gene>
    <name evidence="2" type="ORF">FE784_24135</name>
</gene>
<keyword evidence="3" id="KW-1185">Reference proteome</keyword>